<dbReference type="AlphaFoldDB" id="A0AAV2Q023"/>
<dbReference type="EMBL" id="CAXKWB010002904">
    <property type="protein sequence ID" value="CAL4067964.1"/>
    <property type="molecule type" value="Genomic_DNA"/>
</dbReference>
<sequence length="124" mass="14204">MKIMTKLTTLSCYGQFGIEDFVKHKTLLNWLIIYSPNLDSLEISRRDTPVVKQLVESGKLDKLKSLTVIGEDYCLSWVGDLHKYPIIPLVNSLPSLQTLVLYLHPHTCAELKRTYKKTSLKVIN</sequence>
<comment type="caution">
    <text evidence="1">The sequence shown here is derived from an EMBL/GenBank/DDBJ whole genome shotgun (WGS) entry which is preliminary data.</text>
</comment>
<protein>
    <submittedName>
        <fullName evidence="1">Uncharacterized protein</fullName>
    </submittedName>
</protein>
<evidence type="ECO:0000313" key="1">
    <source>
        <dbReference type="EMBL" id="CAL4067964.1"/>
    </source>
</evidence>
<proteinExistence type="predicted"/>
<accession>A0AAV2Q023</accession>
<gene>
    <name evidence="1" type="ORF">MNOR_LOCUS6846</name>
</gene>
<evidence type="ECO:0000313" key="2">
    <source>
        <dbReference type="Proteomes" id="UP001497623"/>
    </source>
</evidence>
<organism evidence="1 2">
    <name type="scientific">Meganyctiphanes norvegica</name>
    <name type="common">Northern krill</name>
    <name type="synonym">Thysanopoda norvegica</name>
    <dbReference type="NCBI Taxonomy" id="48144"/>
    <lineage>
        <taxon>Eukaryota</taxon>
        <taxon>Metazoa</taxon>
        <taxon>Ecdysozoa</taxon>
        <taxon>Arthropoda</taxon>
        <taxon>Crustacea</taxon>
        <taxon>Multicrustacea</taxon>
        <taxon>Malacostraca</taxon>
        <taxon>Eumalacostraca</taxon>
        <taxon>Eucarida</taxon>
        <taxon>Euphausiacea</taxon>
        <taxon>Euphausiidae</taxon>
        <taxon>Meganyctiphanes</taxon>
    </lineage>
</organism>
<dbReference type="Proteomes" id="UP001497623">
    <property type="component" value="Unassembled WGS sequence"/>
</dbReference>
<feature type="non-terminal residue" evidence="1">
    <location>
        <position position="124"/>
    </location>
</feature>
<name>A0AAV2Q023_MEGNR</name>
<keyword evidence="2" id="KW-1185">Reference proteome</keyword>
<reference evidence="1 2" key="1">
    <citation type="submission" date="2024-05" db="EMBL/GenBank/DDBJ databases">
        <authorList>
            <person name="Wallberg A."/>
        </authorList>
    </citation>
    <scope>NUCLEOTIDE SEQUENCE [LARGE SCALE GENOMIC DNA]</scope>
</reference>